<dbReference type="FunFam" id="3.40.50.2300:FF:000018">
    <property type="entry name" value="DNA-binding transcriptional regulator NtrC"/>
    <property type="match status" value="1"/>
</dbReference>
<feature type="domain" description="Response regulatory" evidence="6">
    <location>
        <begin position="4"/>
        <end position="119"/>
    </location>
</feature>
<evidence type="ECO:0000256" key="2">
    <source>
        <dbReference type="ARBA" id="ARBA00023012"/>
    </source>
</evidence>
<dbReference type="InterPro" id="IPR009057">
    <property type="entry name" value="Homeodomain-like_sf"/>
</dbReference>
<keyword evidence="2" id="KW-0902">Two-component regulatory system</keyword>
<evidence type="ECO:0000256" key="5">
    <source>
        <dbReference type="PROSITE-ProRule" id="PRU00169"/>
    </source>
</evidence>
<name>A0A809SCE6_9PROT</name>
<dbReference type="Proteomes" id="UP000463939">
    <property type="component" value="Chromosome"/>
</dbReference>
<dbReference type="Pfam" id="PF00072">
    <property type="entry name" value="Response_reg"/>
    <property type="match status" value="1"/>
</dbReference>
<dbReference type="PANTHER" id="PTHR44591">
    <property type="entry name" value="STRESS RESPONSE REGULATOR PROTEIN 1"/>
    <property type="match status" value="1"/>
</dbReference>
<dbReference type="AlphaFoldDB" id="A0A809SCE6"/>
<evidence type="ECO:0000256" key="1">
    <source>
        <dbReference type="ARBA" id="ARBA00022553"/>
    </source>
</evidence>
<dbReference type="Gene3D" id="3.40.50.2300">
    <property type="match status" value="1"/>
</dbReference>
<dbReference type="SUPFAM" id="SSF52172">
    <property type="entry name" value="CheY-like"/>
    <property type="match status" value="1"/>
</dbReference>
<gene>
    <name evidence="7" type="ORF">SFSGTM_05450</name>
</gene>
<dbReference type="InterPro" id="IPR050595">
    <property type="entry name" value="Bact_response_regulator"/>
</dbReference>
<dbReference type="PANTHER" id="PTHR44591:SF14">
    <property type="entry name" value="PROTEIN PILG"/>
    <property type="match status" value="1"/>
</dbReference>
<dbReference type="GO" id="GO:0000160">
    <property type="term" value="P:phosphorelay signal transduction system"/>
    <property type="evidence" value="ECO:0007669"/>
    <property type="project" value="UniProtKB-KW"/>
</dbReference>
<dbReference type="SMART" id="SM00448">
    <property type="entry name" value="REC"/>
    <property type="match status" value="1"/>
</dbReference>
<reference evidence="8" key="1">
    <citation type="submission" date="2019-11" db="EMBL/GenBank/DDBJ databases">
        <title>Isolation and characterization of a novel species in the genus Sulfuriferula.</title>
        <authorList>
            <person name="Mochizuki J."/>
            <person name="Kojima H."/>
            <person name="Fukui M."/>
        </authorList>
    </citation>
    <scope>NUCLEOTIDE SEQUENCE [LARGE SCALE GENOMIC DNA]</scope>
    <source>
        <strain evidence="8">SGTM</strain>
    </source>
</reference>
<dbReference type="SUPFAM" id="SSF46689">
    <property type="entry name" value="Homeodomain-like"/>
    <property type="match status" value="1"/>
</dbReference>
<protein>
    <submittedName>
        <fullName evidence="7">Two-component system response regulator</fullName>
    </submittedName>
</protein>
<feature type="modified residue" description="4-aspartylphosphate" evidence="5">
    <location>
        <position position="53"/>
    </location>
</feature>
<dbReference type="InterPro" id="IPR001789">
    <property type="entry name" value="Sig_transdc_resp-reg_receiver"/>
</dbReference>
<keyword evidence="4" id="KW-0804">Transcription</keyword>
<dbReference type="InterPro" id="IPR011006">
    <property type="entry name" value="CheY-like_superfamily"/>
</dbReference>
<sequence length="215" mass="23719">MSGQILIVDDEMGIRELLSEILTDEGYDVTVAENAAAAQSYRETTQPDLVLLDIWMPDIDGVSLLKHWSASGLLTMPVVMMSGHGTIDTAVEATRIGAVGFLEKPIALKKLLATVMDVLKQHPVNSVATAPAVTTVLDKVISPLEPMLTGSDSDDCIVDMSLPLREARDQFERLYFERLIQQTEGNVTYIAELAEVERTHLYRKLKQLGVKIPKK</sequence>
<keyword evidence="3" id="KW-0805">Transcription regulation</keyword>
<evidence type="ECO:0000313" key="7">
    <source>
        <dbReference type="EMBL" id="BBO99836.1"/>
    </source>
</evidence>
<keyword evidence="8" id="KW-1185">Reference proteome</keyword>
<accession>A0A809SCE6</accession>
<evidence type="ECO:0000256" key="4">
    <source>
        <dbReference type="ARBA" id="ARBA00023163"/>
    </source>
</evidence>
<dbReference type="PROSITE" id="PS50110">
    <property type="entry name" value="RESPONSE_REGULATORY"/>
    <property type="match status" value="1"/>
</dbReference>
<evidence type="ECO:0000313" key="8">
    <source>
        <dbReference type="Proteomes" id="UP000463939"/>
    </source>
</evidence>
<dbReference type="KEGG" id="sniv:SFSGTM_05450"/>
<evidence type="ECO:0000256" key="3">
    <source>
        <dbReference type="ARBA" id="ARBA00023015"/>
    </source>
</evidence>
<dbReference type="EMBL" id="AP021881">
    <property type="protein sequence ID" value="BBO99836.1"/>
    <property type="molecule type" value="Genomic_DNA"/>
</dbReference>
<evidence type="ECO:0000259" key="6">
    <source>
        <dbReference type="PROSITE" id="PS50110"/>
    </source>
</evidence>
<keyword evidence="1 5" id="KW-0597">Phosphoprotein</keyword>
<proteinExistence type="predicted"/>
<organism evidence="7 8">
    <name type="scientific">Sulfuriferula nivalis</name>
    <dbReference type="NCBI Taxonomy" id="2675298"/>
    <lineage>
        <taxon>Bacteria</taxon>
        <taxon>Pseudomonadati</taxon>
        <taxon>Pseudomonadota</taxon>
        <taxon>Betaproteobacteria</taxon>
        <taxon>Nitrosomonadales</taxon>
        <taxon>Sulfuricellaceae</taxon>
        <taxon>Sulfuriferula</taxon>
    </lineage>
</organism>
<dbReference type="Gene3D" id="1.10.10.60">
    <property type="entry name" value="Homeodomain-like"/>
    <property type="match status" value="1"/>
</dbReference>